<organism evidence="2 3">
    <name type="scientific">Caulochytrium protostelioides</name>
    <dbReference type="NCBI Taxonomy" id="1555241"/>
    <lineage>
        <taxon>Eukaryota</taxon>
        <taxon>Fungi</taxon>
        <taxon>Fungi incertae sedis</taxon>
        <taxon>Chytridiomycota</taxon>
        <taxon>Chytridiomycota incertae sedis</taxon>
        <taxon>Chytridiomycetes</taxon>
        <taxon>Caulochytriales</taxon>
        <taxon>Caulochytriaceae</taxon>
        <taxon>Caulochytrium</taxon>
    </lineage>
</organism>
<dbReference type="Pfam" id="PF22936">
    <property type="entry name" value="Pol_BBD"/>
    <property type="match status" value="1"/>
</dbReference>
<name>A0A4P9WXB7_9FUNG</name>
<sequence length="96" mass="10549">TLEKLASPQRIQLGDKKIVLATHTGTINCYVTRGNVIQPLTISNVLYVKHIKFSLLSVIQMTQRGLNVTFASNGTCRITTEQGDTVVTASKNRGLY</sequence>
<protein>
    <recommendedName>
        <fullName evidence="1">Retrovirus-related Pol polyprotein from transposon TNT 1-94-like beta-barrel domain-containing protein</fullName>
    </recommendedName>
</protein>
<accession>A0A4P9WXB7</accession>
<feature type="domain" description="Retrovirus-related Pol polyprotein from transposon TNT 1-94-like beta-barrel" evidence="1">
    <location>
        <begin position="2"/>
        <end position="65"/>
    </location>
</feature>
<dbReference type="Proteomes" id="UP000268535">
    <property type="component" value="Unassembled WGS sequence"/>
</dbReference>
<proteinExistence type="predicted"/>
<dbReference type="AlphaFoldDB" id="A0A4P9WXB7"/>
<evidence type="ECO:0000259" key="1">
    <source>
        <dbReference type="Pfam" id="PF22936"/>
    </source>
</evidence>
<dbReference type="EMBL" id="ML009550">
    <property type="protein sequence ID" value="RKO96878.1"/>
    <property type="molecule type" value="Genomic_DNA"/>
</dbReference>
<dbReference type="InterPro" id="IPR054722">
    <property type="entry name" value="PolX-like_BBD"/>
</dbReference>
<gene>
    <name evidence="2" type="ORF">CAUPRSCDRAFT_819</name>
</gene>
<reference evidence="3" key="1">
    <citation type="journal article" date="2018" name="Nat. Microbiol.">
        <title>Leveraging single-cell genomics to expand the fungal tree of life.</title>
        <authorList>
            <person name="Ahrendt S.R."/>
            <person name="Quandt C.A."/>
            <person name="Ciobanu D."/>
            <person name="Clum A."/>
            <person name="Salamov A."/>
            <person name="Andreopoulos B."/>
            <person name="Cheng J.F."/>
            <person name="Woyke T."/>
            <person name="Pelin A."/>
            <person name="Henrissat B."/>
            <person name="Reynolds N.K."/>
            <person name="Benny G.L."/>
            <person name="Smith M.E."/>
            <person name="James T.Y."/>
            <person name="Grigoriev I.V."/>
        </authorList>
    </citation>
    <scope>NUCLEOTIDE SEQUENCE [LARGE SCALE GENOMIC DNA]</scope>
    <source>
        <strain evidence="3">ATCC 52028</strain>
    </source>
</reference>
<evidence type="ECO:0000313" key="2">
    <source>
        <dbReference type="EMBL" id="RKO96878.1"/>
    </source>
</evidence>
<evidence type="ECO:0000313" key="3">
    <source>
        <dbReference type="Proteomes" id="UP000268535"/>
    </source>
</evidence>
<feature type="non-terminal residue" evidence="2">
    <location>
        <position position="96"/>
    </location>
</feature>
<feature type="non-terminal residue" evidence="2">
    <location>
        <position position="1"/>
    </location>
</feature>